<dbReference type="InterPro" id="IPR011662">
    <property type="entry name" value="Secretin/TonB_short_N"/>
</dbReference>
<keyword evidence="11 14" id="KW-0472">Membrane</keyword>
<keyword evidence="10 16" id="KW-0798">TonB box</keyword>
<dbReference type="NCBIfam" id="TIGR01783">
    <property type="entry name" value="TonB-siderophor"/>
    <property type="match status" value="1"/>
</dbReference>
<feature type="signal peptide" evidence="17">
    <location>
        <begin position="1"/>
        <end position="46"/>
    </location>
</feature>
<keyword evidence="4 14" id="KW-1134">Transmembrane beta strand</keyword>
<accession>A0AAW8DP17</accession>
<dbReference type="FunFam" id="2.170.130.10:FF:000010">
    <property type="entry name" value="Ferripyoverdine receptor"/>
    <property type="match status" value="1"/>
</dbReference>
<dbReference type="Pfam" id="PF07715">
    <property type="entry name" value="Plug"/>
    <property type="match status" value="1"/>
</dbReference>
<evidence type="ECO:0000256" key="1">
    <source>
        <dbReference type="ARBA" id="ARBA00004571"/>
    </source>
</evidence>
<feature type="domain" description="Secretin/TonB short N-terminal" evidence="18">
    <location>
        <begin position="78"/>
        <end position="129"/>
    </location>
</feature>
<dbReference type="InterPro" id="IPR012910">
    <property type="entry name" value="Plug_dom"/>
</dbReference>
<dbReference type="Pfam" id="PF00593">
    <property type="entry name" value="TonB_dep_Rec_b-barrel"/>
    <property type="match status" value="1"/>
</dbReference>
<sequence>MALPSSRTAPMRPLSLCMPARPSAVTHGVRTLCLAFALAASGAATAQANPPAAATAAYDIPAGALGPALSRFAAQAGVTLSFEPSLTEGRRTGGLRGTHAVGDGFSRLLAGTGLEAVARAGGGYTLRHPAPGVPPPAAPADAQSNLLSEVRVTAQAERSAITEGSGSYASRIVTVGKGEQTLKEIPQSVTVVTRQKMDDQNLHTIDDVLAQTTGITMYDSPMGGRYVYSRGFRVDSYQYDGVNRAFYYPQANSFTSNAATLDRVEVVRGATGLLQGAGSPSATINMVRKRPTADKQLQFSASAGSWNNYRAEVDASGPLNEAGTLRGRVVASGNDRDYFYDTAKSRTGVLYGVLAADIGPQTVLTLGVSHEKLRATPFFQGLPSYSNGADLHLRRSTYLAADWNRWKSAQTSAFAELAHRFDADWSLKVTAGYVREQQDIKYAFPLGAVNPVTLAGNVMYGGLFDFKTDNKTLDLAVDGKFDAFGRRHSVSFGANTGRMFNHSDFSLMQLPGVANNVFAPVSAIAEPSDATFVARRYRGGDTETRITQSGAYGVARLSLSDPLTLVAGARVTRYRASDRDRITGDPATAPYRENGVLTPYGGLIYALTAQWSAYVSYADIFQPQNAMTAAGDMLPPVKGRNYEAGLKGELLDGKVNASLALFRLDQNNRAQEDLVNVCTRSTYCSVSTGKVRSEGLDAEISGEVARGWQVFAGYTFNHFKYLNDTANAGIDFASTYSPKHMVRVWTEYRLPGALNAWTLGGGVNFQTASSRTTGAIKLEQASYAVWSARVAYQINRNWSAALNVNNLFDKTYYQTVGAPAWGNVYGEPRSAMVTLRGTF</sequence>
<comment type="similarity">
    <text evidence="2 14 16">Belongs to the TonB-dependent receptor family.</text>
</comment>
<name>A0AAW8DP17_9BURK</name>
<dbReference type="Gene3D" id="2.40.170.20">
    <property type="entry name" value="TonB-dependent receptor, beta-barrel domain"/>
    <property type="match status" value="1"/>
</dbReference>
<dbReference type="InterPro" id="IPR010917">
    <property type="entry name" value="TonB_rcpt_CS"/>
</dbReference>
<feature type="short sequence motif" description="TonB C-terminal box" evidence="15">
    <location>
        <begin position="822"/>
        <end position="839"/>
    </location>
</feature>
<dbReference type="PROSITE" id="PS52016">
    <property type="entry name" value="TONB_DEPENDENT_REC_3"/>
    <property type="match status" value="1"/>
</dbReference>
<evidence type="ECO:0000256" key="16">
    <source>
        <dbReference type="RuleBase" id="RU003357"/>
    </source>
</evidence>
<feature type="chain" id="PRO_5043824156" evidence="17">
    <location>
        <begin position="47"/>
        <end position="839"/>
    </location>
</feature>
<keyword evidence="3 14" id="KW-0813">Transport</keyword>
<dbReference type="RefSeq" id="WP_307585265.1">
    <property type="nucleotide sequence ID" value="NZ_JAUSRQ010000008.1"/>
</dbReference>
<evidence type="ECO:0000256" key="9">
    <source>
        <dbReference type="ARBA" id="ARBA00023065"/>
    </source>
</evidence>
<dbReference type="InterPro" id="IPR039426">
    <property type="entry name" value="TonB-dep_rcpt-like"/>
</dbReference>
<dbReference type="InterPro" id="IPR036942">
    <property type="entry name" value="Beta-barrel_TonB_sf"/>
</dbReference>
<evidence type="ECO:0000259" key="18">
    <source>
        <dbReference type="SMART" id="SM00965"/>
    </source>
</evidence>
<evidence type="ECO:0000256" key="5">
    <source>
        <dbReference type="ARBA" id="ARBA00022496"/>
    </source>
</evidence>
<evidence type="ECO:0000256" key="12">
    <source>
        <dbReference type="ARBA" id="ARBA00023170"/>
    </source>
</evidence>
<comment type="caution">
    <text evidence="19">The sequence shown here is derived from an EMBL/GenBank/DDBJ whole genome shotgun (WGS) entry which is preliminary data.</text>
</comment>
<evidence type="ECO:0000256" key="7">
    <source>
        <dbReference type="ARBA" id="ARBA00022729"/>
    </source>
</evidence>
<dbReference type="CDD" id="cd01347">
    <property type="entry name" value="ligand_gated_channel"/>
    <property type="match status" value="1"/>
</dbReference>
<gene>
    <name evidence="19" type="ORF">J2W25_000182</name>
</gene>
<keyword evidence="8" id="KW-0408">Iron</keyword>
<dbReference type="SUPFAM" id="SSF56935">
    <property type="entry name" value="Porins"/>
    <property type="match status" value="1"/>
</dbReference>
<dbReference type="PROSITE" id="PS01156">
    <property type="entry name" value="TONB_DEPENDENT_REC_2"/>
    <property type="match status" value="1"/>
</dbReference>
<protein>
    <submittedName>
        <fullName evidence="19">Outer membrane receptor for ferric coprogen and ferric-rhodotorulic acid</fullName>
    </submittedName>
</protein>
<dbReference type="GO" id="GO:0015891">
    <property type="term" value="P:siderophore transport"/>
    <property type="evidence" value="ECO:0007669"/>
    <property type="project" value="InterPro"/>
</dbReference>
<evidence type="ECO:0000256" key="14">
    <source>
        <dbReference type="PROSITE-ProRule" id="PRU01360"/>
    </source>
</evidence>
<dbReference type="InterPro" id="IPR010105">
    <property type="entry name" value="TonB_sidphr_rcpt"/>
</dbReference>
<evidence type="ECO:0000313" key="19">
    <source>
        <dbReference type="EMBL" id="MDP9921177.1"/>
    </source>
</evidence>
<dbReference type="InterPro" id="IPR037066">
    <property type="entry name" value="Plug_dom_sf"/>
</dbReference>
<dbReference type="GO" id="GO:0015344">
    <property type="term" value="F:siderophore uptake transmembrane transporter activity"/>
    <property type="evidence" value="ECO:0007669"/>
    <property type="project" value="TreeGrafter"/>
</dbReference>
<dbReference type="GO" id="GO:0009279">
    <property type="term" value="C:cell outer membrane"/>
    <property type="evidence" value="ECO:0007669"/>
    <property type="project" value="UniProtKB-SubCell"/>
</dbReference>
<proteinExistence type="inferred from homology"/>
<evidence type="ECO:0000256" key="8">
    <source>
        <dbReference type="ARBA" id="ARBA00023004"/>
    </source>
</evidence>
<evidence type="ECO:0000256" key="13">
    <source>
        <dbReference type="ARBA" id="ARBA00023237"/>
    </source>
</evidence>
<evidence type="ECO:0000313" key="20">
    <source>
        <dbReference type="Proteomes" id="UP001244295"/>
    </source>
</evidence>
<organism evidence="19 20">
    <name type="scientific">Variovorax boronicumulans</name>
    <dbReference type="NCBI Taxonomy" id="436515"/>
    <lineage>
        <taxon>Bacteria</taxon>
        <taxon>Pseudomonadati</taxon>
        <taxon>Pseudomonadota</taxon>
        <taxon>Betaproteobacteria</taxon>
        <taxon>Burkholderiales</taxon>
        <taxon>Comamonadaceae</taxon>
        <taxon>Variovorax</taxon>
    </lineage>
</organism>
<dbReference type="AlphaFoldDB" id="A0AAW8DP17"/>
<dbReference type="PANTHER" id="PTHR32552">
    <property type="entry name" value="FERRICHROME IRON RECEPTOR-RELATED"/>
    <property type="match status" value="1"/>
</dbReference>
<reference evidence="19" key="1">
    <citation type="submission" date="2023-07" db="EMBL/GenBank/DDBJ databases">
        <title>Sorghum-associated microbial communities from plants grown in Nebraska, USA.</title>
        <authorList>
            <person name="Schachtman D."/>
        </authorList>
    </citation>
    <scope>NUCLEOTIDE SEQUENCE</scope>
    <source>
        <strain evidence="19">DS2795</strain>
    </source>
</reference>
<evidence type="ECO:0000256" key="11">
    <source>
        <dbReference type="ARBA" id="ARBA00023136"/>
    </source>
</evidence>
<dbReference type="Gene3D" id="3.55.50.30">
    <property type="match status" value="1"/>
</dbReference>
<evidence type="ECO:0000256" key="15">
    <source>
        <dbReference type="PROSITE-ProRule" id="PRU10144"/>
    </source>
</evidence>
<keyword evidence="13 14" id="KW-0998">Cell outer membrane</keyword>
<keyword evidence="12 19" id="KW-0675">Receptor</keyword>
<keyword evidence="7 17" id="KW-0732">Signal</keyword>
<comment type="subcellular location">
    <subcellularLocation>
        <location evidence="1 14">Cell outer membrane</location>
        <topology evidence="1 14">Multi-pass membrane protein</topology>
    </subcellularLocation>
</comment>
<keyword evidence="9" id="KW-0406">Ion transport</keyword>
<dbReference type="Gene3D" id="2.170.130.10">
    <property type="entry name" value="TonB-dependent receptor, plug domain"/>
    <property type="match status" value="1"/>
</dbReference>
<evidence type="ECO:0000256" key="4">
    <source>
        <dbReference type="ARBA" id="ARBA00022452"/>
    </source>
</evidence>
<dbReference type="GO" id="GO:0038023">
    <property type="term" value="F:signaling receptor activity"/>
    <property type="evidence" value="ECO:0007669"/>
    <property type="project" value="InterPro"/>
</dbReference>
<dbReference type="EMBL" id="JAUSRR010000001">
    <property type="protein sequence ID" value="MDP9921177.1"/>
    <property type="molecule type" value="Genomic_DNA"/>
</dbReference>
<keyword evidence="6 14" id="KW-0812">Transmembrane</keyword>
<evidence type="ECO:0000256" key="2">
    <source>
        <dbReference type="ARBA" id="ARBA00009810"/>
    </source>
</evidence>
<dbReference type="Proteomes" id="UP001244295">
    <property type="component" value="Unassembled WGS sequence"/>
</dbReference>
<dbReference type="PANTHER" id="PTHR32552:SF74">
    <property type="entry name" value="HYDROXAMATE SIDEROPHORE RECEPTOR FHUE"/>
    <property type="match status" value="1"/>
</dbReference>
<dbReference type="InterPro" id="IPR000531">
    <property type="entry name" value="Beta-barrel_TonB"/>
</dbReference>
<evidence type="ECO:0000256" key="3">
    <source>
        <dbReference type="ARBA" id="ARBA00022448"/>
    </source>
</evidence>
<evidence type="ECO:0000256" key="6">
    <source>
        <dbReference type="ARBA" id="ARBA00022692"/>
    </source>
</evidence>
<evidence type="ECO:0000256" key="17">
    <source>
        <dbReference type="SAM" id="SignalP"/>
    </source>
</evidence>
<keyword evidence="5" id="KW-0410">Iron transport</keyword>
<dbReference type="SMART" id="SM00965">
    <property type="entry name" value="STN"/>
    <property type="match status" value="1"/>
</dbReference>
<evidence type="ECO:0000256" key="10">
    <source>
        <dbReference type="ARBA" id="ARBA00023077"/>
    </source>
</evidence>